<keyword evidence="12" id="KW-0460">Magnesium</keyword>
<dbReference type="EMBL" id="VSWC01000066">
    <property type="protein sequence ID" value="KAA1098103.1"/>
    <property type="molecule type" value="Genomic_DNA"/>
</dbReference>
<dbReference type="UniPathway" id="UPA00378"/>
<dbReference type="GO" id="GO:0005789">
    <property type="term" value="C:endoplasmic reticulum membrane"/>
    <property type="evidence" value="ECO:0007669"/>
    <property type="project" value="UniProtKB-SubCell"/>
</dbReference>
<dbReference type="AlphaFoldDB" id="A0A5B0QUF1"/>
<dbReference type="EC" id="2.7.8.15" evidence="5"/>
<comment type="cofactor">
    <cofactor evidence="1">
        <name>Mg(2+)</name>
        <dbReference type="ChEBI" id="CHEBI:18420"/>
    </cofactor>
</comment>
<protein>
    <recommendedName>
        <fullName evidence="6">UDP-N-acetylglucosamine--dolichyl-phosphate N-acetylglucosaminephosphotransferase</fullName>
        <ecNumber evidence="5">2.7.8.15</ecNumber>
    </recommendedName>
    <alternativeName>
        <fullName evidence="15">GlcNAc-1-P transferase</fullName>
    </alternativeName>
    <alternativeName>
        <fullName evidence="16">N-acetylglucosamine-1-phosphate transferase</fullName>
    </alternativeName>
</protein>
<dbReference type="Pfam" id="PF00953">
    <property type="entry name" value="Glycos_transf_4"/>
    <property type="match status" value="1"/>
</dbReference>
<feature type="compositionally biased region" description="Low complexity" evidence="19">
    <location>
        <begin position="58"/>
        <end position="75"/>
    </location>
</feature>
<keyword evidence="10" id="KW-0479">Metal-binding</keyword>
<keyword evidence="23" id="KW-1185">Reference proteome</keyword>
<dbReference type="CDD" id="cd06855">
    <property type="entry name" value="GT_GPT_euk"/>
    <property type="match status" value="1"/>
</dbReference>
<dbReference type="Proteomes" id="UP000325313">
    <property type="component" value="Unassembled WGS sequence"/>
</dbReference>
<dbReference type="EMBL" id="VDEP01000270">
    <property type="protein sequence ID" value="KAA1116927.1"/>
    <property type="molecule type" value="Genomic_DNA"/>
</dbReference>
<dbReference type="PANTHER" id="PTHR10571:SF0">
    <property type="entry name" value="UDP-N-ACETYLGLUCOSAMINE--DOLICHYL-PHOSPHATE N-ACETYLGLUCOSAMINEPHOSPHOTRANSFERASE"/>
    <property type="match status" value="1"/>
</dbReference>
<feature type="transmembrane region" description="Helical" evidence="20">
    <location>
        <begin position="340"/>
        <end position="358"/>
    </location>
</feature>
<keyword evidence="14 20" id="KW-0472">Membrane</keyword>
<keyword evidence="8" id="KW-0808">Transferase</keyword>
<sequence>MTAITLLASFSFSLLGYFLTSSLIPRLSATLISAGLKGKDLLKGNSTGGGDFHHHPPSSSSSSSSSSKTTTTTSTPEQPGSDQHQFIPESTGLIAGSVYVLILCLFVPIPYYTHLLPDSFLPGSTAFFPSGPASPGPGPAGDAQAARPPFPLSSLTAHLASILSLLSAVFLGFLDDVFDIRWRFKLPIPIIASVPLLTVYAASSGSTDIIIPHIFGLRALFGVATTNGLLSIGPLYYLYMSMLSTFCTNSINILAGINGVEVGQSLIICLSIICNDLLYIHLDLAELGLPHRLSFGFANGSKPLEDRHLFSLCLMLPLFAVMLALIKFNWYPARAFVGDTFCYFAGMAFAVVGILGHFSKTLLLFFIPQILNFLYSSPQLFGILPISRHRLPSRDPIKNILKPSIVLFKTPLPASPTLKSSLLKAFETLRLIQLVRNKHNLVVGCSNLTLLNLALIWLPGLNEPQLSSTILAFQFFSNFFIGFFIRYFLADLFYDPRLR</sequence>
<dbReference type="GO" id="GO:0046872">
    <property type="term" value="F:metal ion binding"/>
    <property type="evidence" value="ECO:0007669"/>
    <property type="project" value="UniProtKB-KW"/>
</dbReference>
<evidence type="ECO:0000256" key="5">
    <source>
        <dbReference type="ARBA" id="ARBA00013225"/>
    </source>
</evidence>
<dbReference type="InterPro" id="IPR033895">
    <property type="entry name" value="GPT"/>
</dbReference>
<dbReference type="GO" id="GO:0003975">
    <property type="term" value="F:UDP-N-acetylglucosamine-dolichyl-phosphate N-acetylglucosaminephosphotransferase activity"/>
    <property type="evidence" value="ECO:0007669"/>
    <property type="project" value="UniProtKB-EC"/>
</dbReference>
<comment type="similarity">
    <text evidence="4">Belongs to the glycosyltransferase 4 family.</text>
</comment>
<name>A0A5B0QUF1_PUCGR</name>
<evidence type="ECO:0000256" key="13">
    <source>
        <dbReference type="ARBA" id="ARBA00022989"/>
    </source>
</evidence>
<dbReference type="GO" id="GO:0016757">
    <property type="term" value="F:glycosyltransferase activity"/>
    <property type="evidence" value="ECO:0007669"/>
    <property type="project" value="UniProtKB-KW"/>
</dbReference>
<evidence type="ECO:0000313" key="23">
    <source>
        <dbReference type="Proteomes" id="UP000324748"/>
    </source>
</evidence>
<gene>
    <name evidence="22" type="primary">ALG7_3</name>
    <name evidence="21" type="ORF">PGT21_028440</name>
    <name evidence="22" type="ORF">PGTUg99_031120</name>
</gene>
<organism evidence="22 24">
    <name type="scientific">Puccinia graminis f. sp. tritici</name>
    <dbReference type="NCBI Taxonomy" id="56615"/>
    <lineage>
        <taxon>Eukaryota</taxon>
        <taxon>Fungi</taxon>
        <taxon>Dikarya</taxon>
        <taxon>Basidiomycota</taxon>
        <taxon>Pucciniomycotina</taxon>
        <taxon>Pucciniomycetes</taxon>
        <taxon>Pucciniales</taxon>
        <taxon>Pucciniaceae</taxon>
        <taxon>Puccinia</taxon>
    </lineage>
</organism>
<comment type="pathway">
    <text evidence="3">Protein modification; protein glycosylation.</text>
</comment>
<evidence type="ECO:0000256" key="6">
    <source>
        <dbReference type="ARBA" id="ARBA00017659"/>
    </source>
</evidence>
<evidence type="ECO:0000256" key="18">
    <source>
        <dbReference type="ARBA" id="ARBA00045078"/>
    </source>
</evidence>
<dbReference type="GO" id="GO:0006488">
    <property type="term" value="P:dolichol-linked oligosaccharide biosynthetic process"/>
    <property type="evidence" value="ECO:0007669"/>
    <property type="project" value="InterPro"/>
</dbReference>
<evidence type="ECO:0000256" key="3">
    <source>
        <dbReference type="ARBA" id="ARBA00004922"/>
    </source>
</evidence>
<dbReference type="Proteomes" id="UP000324748">
    <property type="component" value="Unassembled WGS sequence"/>
</dbReference>
<keyword evidence="7" id="KW-0328">Glycosyltransferase</keyword>
<evidence type="ECO:0000256" key="4">
    <source>
        <dbReference type="ARBA" id="ARBA00009317"/>
    </source>
</evidence>
<accession>A0A5B0QUF1</accession>
<keyword evidence="9 20" id="KW-0812">Transmembrane</keyword>
<evidence type="ECO:0000256" key="8">
    <source>
        <dbReference type="ARBA" id="ARBA00022679"/>
    </source>
</evidence>
<evidence type="ECO:0000256" key="16">
    <source>
        <dbReference type="ARBA" id="ARBA00033238"/>
    </source>
</evidence>
<feature type="region of interest" description="Disordered" evidence="19">
    <location>
        <begin position="45"/>
        <end position="86"/>
    </location>
</feature>
<comment type="function">
    <text evidence="17">UDP-N-acetylglucosamine--dolichyl-phosphate N-acetylglucosaminephosphotransferase that operates in the biosynthetic pathway of dolichol-linked oligosaccharides, the glycan precursors employed in protein asparagine (N)-glycosylation. The assembly of dolichol-linked oligosaccharides begins on the cytosolic side of the endoplasmic reticulum membrane and finishes in its lumen. The sequential addition of sugars to dolichol pyrophosphate produces dolichol-linked oligosaccharides containing fourteen sugars, including two GlcNAcs, nine mannoses and three glucoses. Once assembled, the oligosaccharide is transferred from the lipid to nascent proteins by oligosaccharyltransferases. Catalyzes the initial step of dolichol-linked oligosaccharide biosynthesis, transfering GlcNAc-1-P from cytosolic UDP-GlcNAc onto the carrier lipid dolichyl phosphate (P-dolichol), yielding GlcNAc-P-P-dolichol embedded in the cytoplasmic leaflet of the endoplasmic reticulum membrane.</text>
</comment>
<evidence type="ECO:0000313" key="21">
    <source>
        <dbReference type="EMBL" id="KAA1098103.1"/>
    </source>
</evidence>
<evidence type="ECO:0000256" key="1">
    <source>
        <dbReference type="ARBA" id="ARBA00001946"/>
    </source>
</evidence>
<evidence type="ECO:0000256" key="15">
    <source>
        <dbReference type="ARBA" id="ARBA00029567"/>
    </source>
</evidence>
<evidence type="ECO:0000256" key="11">
    <source>
        <dbReference type="ARBA" id="ARBA00022824"/>
    </source>
</evidence>
<feature type="transmembrane region" description="Helical" evidence="20">
    <location>
        <begin position="215"/>
        <end position="239"/>
    </location>
</feature>
<evidence type="ECO:0000256" key="10">
    <source>
        <dbReference type="ARBA" id="ARBA00022723"/>
    </source>
</evidence>
<dbReference type="OrthoDB" id="10262326at2759"/>
<feature type="transmembrane region" description="Helical" evidence="20">
    <location>
        <begin position="470"/>
        <end position="489"/>
    </location>
</feature>
<dbReference type="InterPro" id="IPR000715">
    <property type="entry name" value="Glycosyl_transferase_4"/>
</dbReference>
<evidence type="ECO:0000256" key="7">
    <source>
        <dbReference type="ARBA" id="ARBA00022676"/>
    </source>
</evidence>
<evidence type="ECO:0000256" key="19">
    <source>
        <dbReference type="SAM" id="MobiDB-lite"/>
    </source>
</evidence>
<evidence type="ECO:0000256" key="12">
    <source>
        <dbReference type="ARBA" id="ARBA00022842"/>
    </source>
</evidence>
<comment type="catalytic activity">
    <reaction evidence="18">
        <text>a di-trans,poly-cis-dolichyl phosphate + UDP-N-acetyl-alpha-D-glucosamine = an N-acetyl-alpha-D-glucosaminyl-diphospho-di-trans,poly-cis-dolichol + UMP</text>
        <dbReference type="Rhea" id="RHEA:13289"/>
        <dbReference type="Rhea" id="RHEA-COMP:19498"/>
        <dbReference type="Rhea" id="RHEA-COMP:19507"/>
        <dbReference type="ChEBI" id="CHEBI:57683"/>
        <dbReference type="ChEBI" id="CHEBI:57705"/>
        <dbReference type="ChEBI" id="CHEBI:57865"/>
        <dbReference type="ChEBI" id="CHEBI:58427"/>
        <dbReference type="EC" id="2.7.8.15"/>
    </reaction>
    <physiologicalReaction direction="left-to-right" evidence="18">
        <dbReference type="Rhea" id="RHEA:13290"/>
    </physiologicalReaction>
</comment>
<keyword evidence="13 20" id="KW-1133">Transmembrane helix</keyword>
<feature type="transmembrane region" description="Helical" evidence="20">
    <location>
        <begin position="309"/>
        <end position="328"/>
    </location>
</feature>
<reference evidence="23 24" key="1">
    <citation type="submission" date="2019-05" db="EMBL/GenBank/DDBJ databases">
        <title>Emergence of the Ug99 lineage of the wheat stem rust pathogen through somatic hybridization.</title>
        <authorList>
            <person name="Li F."/>
            <person name="Upadhyaya N.M."/>
            <person name="Sperschneider J."/>
            <person name="Matny O."/>
            <person name="Nguyen-Phuc H."/>
            <person name="Mago R."/>
            <person name="Raley C."/>
            <person name="Miller M.E."/>
            <person name="Silverstein K.A.T."/>
            <person name="Henningsen E."/>
            <person name="Hirsch C.D."/>
            <person name="Visser B."/>
            <person name="Pretorius Z.A."/>
            <person name="Steffenson B.J."/>
            <person name="Schwessinger B."/>
            <person name="Dodds P.N."/>
            <person name="Figueroa M."/>
        </authorList>
    </citation>
    <scope>NUCLEOTIDE SEQUENCE [LARGE SCALE GENOMIC DNA]</scope>
    <source>
        <strain evidence="21">21-0</strain>
        <strain evidence="22 24">Ug99</strain>
    </source>
</reference>
<evidence type="ECO:0000256" key="2">
    <source>
        <dbReference type="ARBA" id="ARBA00004477"/>
    </source>
</evidence>
<dbReference type="PANTHER" id="PTHR10571">
    <property type="entry name" value="UDP-N-ACETYLGLUCOSAMINE--DOLICHYL-PHOSPHATE N-ACETYLGLUCOSAMINEPHOSPHOTRANSFERASE"/>
    <property type="match status" value="1"/>
</dbReference>
<evidence type="ECO:0000313" key="22">
    <source>
        <dbReference type="EMBL" id="KAA1116927.1"/>
    </source>
</evidence>
<evidence type="ECO:0000256" key="14">
    <source>
        <dbReference type="ARBA" id="ARBA00023136"/>
    </source>
</evidence>
<feature type="transmembrane region" description="Helical" evidence="20">
    <location>
        <begin position="251"/>
        <end position="273"/>
    </location>
</feature>
<feature type="transmembrane region" description="Helical" evidence="20">
    <location>
        <begin position="364"/>
        <end position="384"/>
    </location>
</feature>
<evidence type="ECO:0000256" key="20">
    <source>
        <dbReference type="SAM" id="Phobius"/>
    </source>
</evidence>
<feature type="transmembrane region" description="Helical" evidence="20">
    <location>
        <begin position="93"/>
        <end position="112"/>
    </location>
</feature>
<comment type="subcellular location">
    <subcellularLocation>
        <location evidence="2">Endoplasmic reticulum membrane</location>
        <topology evidence="2">Multi-pass membrane protein</topology>
    </subcellularLocation>
</comment>
<feature type="transmembrane region" description="Helical" evidence="20">
    <location>
        <begin position="6"/>
        <end position="24"/>
    </location>
</feature>
<evidence type="ECO:0000256" key="17">
    <source>
        <dbReference type="ARBA" id="ARBA00044717"/>
    </source>
</evidence>
<evidence type="ECO:0000256" key="9">
    <source>
        <dbReference type="ARBA" id="ARBA00022692"/>
    </source>
</evidence>
<feature type="transmembrane region" description="Helical" evidence="20">
    <location>
        <begin position="440"/>
        <end position="458"/>
    </location>
</feature>
<proteinExistence type="inferred from homology"/>
<evidence type="ECO:0000313" key="24">
    <source>
        <dbReference type="Proteomes" id="UP000325313"/>
    </source>
</evidence>
<keyword evidence="11" id="KW-0256">Endoplasmic reticulum</keyword>
<feature type="transmembrane region" description="Helical" evidence="20">
    <location>
        <begin position="186"/>
        <end position="203"/>
    </location>
</feature>
<comment type="caution">
    <text evidence="22">The sequence shown here is derived from an EMBL/GenBank/DDBJ whole genome shotgun (WGS) entry which is preliminary data.</text>
</comment>
<feature type="transmembrane region" description="Helical" evidence="20">
    <location>
        <begin position="155"/>
        <end position="174"/>
    </location>
</feature>